<proteinExistence type="predicted"/>
<reference evidence="1" key="1">
    <citation type="submission" date="2020-11" db="EMBL/GenBank/DDBJ databases">
        <authorList>
            <person name="Tran Van P."/>
        </authorList>
    </citation>
    <scope>NUCLEOTIDE SEQUENCE</scope>
</reference>
<protein>
    <submittedName>
        <fullName evidence="1">Uncharacterized protein</fullName>
    </submittedName>
</protein>
<dbReference type="AlphaFoldDB" id="A0A7R8W5J1"/>
<gene>
    <name evidence="1" type="ORF">CTOB1V02_LOCUS3213</name>
</gene>
<dbReference type="EMBL" id="OB660541">
    <property type="protein sequence ID" value="CAD7225268.1"/>
    <property type="molecule type" value="Genomic_DNA"/>
</dbReference>
<organism evidence="1">
    <name type="scientific">Cyprideis torosa</name>
    <dbReference type="NCBI Taxonomy" id="163714"/>
    <lineage>
        <taxon>Eukaryota</taxon>
        <taxon>Metazoa</taxon>
        <taxon>Ecdysozoa</taxon>
        <taxon>Arthropoda</taxon>
        <taxon>Crustacea</taxon>
        <taxon>Oligostraca</taxon>
        <taxon>Ostracoda</taxon>
        <taxon>Podocopa</taxon>
        <taxon>Podocopida</taxon>
        <taxon>Cytherocopina</taxon>
        <taxon>Cytheroidea</taxon>
        <taxon>Cytherideidae</taxon>
        <taxon>Cyprideis</taxon>
    </lineage>
</organism>
<name>A0A7R8W5J1_9CRUS</name>
<accession>A0A7R8W5J1</accession>
<sequence>MQELYRREEVEGERLMNIRRDPHYLALARPNAAIPVQDFLYPDPDWVEERHLQALRGARQVSQEEDTTLLDKFLKFYLENDVPLLPEFDFEAFRWTLGSHTQEEQTESRYGRSDCEDRQEMLSCFEGFKTVNELVL</sequence>
<evidence type="ECO:0000313" key="1">
    <source>
        <dbReference type="EMBL" id="CAD7225268.1"/>
    </source>
</evidence>